<dbReference type="EMBL" id="MN740698">
    <property type="protein sequence ID" value="QHU08539.1"/>
    <property type="molecule type" value="Genomic_DNA"/>
</dbReference>
<sequence length="342" mass="39526">MSYTEDYTSQEPVETVLGVTKLHVRDKGSKYTLVPTTLDWVEGRQFECKEYTSKPSKKSSKGTKTTYVYDQDVELLPYMSSPDYTLHETFFVPPLGSPFKSFFKEPYYTVEAKTSSSTTLVLHKELGPYDIQRMIATGDWSPLRNIRFRGRTTLDLSVLYKDVSVLDEIVKVHGNNAFRDATHLIVADQCFWSRIKVYSFPKLKHLTLITLDEEERVVLNESIETLNIGPSPYGRNVAEVLDGVSVKTIVSYPFMNDSLATLLLQKCRHLILECARWTITERGKFRDRSSFSITIPDMEEVTTRYITYRIYKARGAPVHDTYSYSFRVHRKRRRVETTNPSI</sequence>
<proteinExistence type="predicted"/>
<accession>A0A6C0JSK1</accession>
<reference evidence="1" key="1">
    <citation type="journal article" date="2020" name="Nature">
        <title>Giant virus diversity and host interactions through global metagenomics.</title>
        <authorList>
            <person name="Schulz F."/>
            <person name="Roux S."/>
            <person name="Paez-Espino D."/>
            <person name="Jungbluth S."/>
            <person name="Walsh D.A."/>
            <person name="Denef V.J."/>
            <person name="McMahon K.D."/>
            <person name="Konstantinidis K.T."/>
            <person name="Eloe-Fadrosh E.A."/>
            <person name="Kyrpides N.C."/>
            <person name="Woyke T."/>
        </authorList>
    </citation>
    <scope>NUCLEOTIDE SEQUENCE</scope>
    <source>
        <strain evidence="1">GVMAG-S-1063924-116</strain>
    </source>
</reference>
<organism evidence="1">
    <name type="scientific">viral metagenome</name>
    <dbReference type="NCBI Taxonomy" id="1070528"/>
    <lineage>
        <taxon>unclassified sequences</taxon>
        <taxon>metagenomes</taxon>
        <taxon>organismal metagenomes</taxon>
    </lineage>
</organism>
<protein>
    <submittedName>
        <fullName evidence="1">Uncharacterized protein</fullName>
    </submittedName>
</protein>
<evidence type="ECO:0000313" key="1">
    <source>
        <dbReference type="EMBL" id="QHU08539.1"/>
    </source>
</evidence>
<name>A0A6C0JSK1_9ZZZZ</name>
<dbReference type="AlphaFoldDB" id="A0A6C0JSK1"/>